<organism evidence="3">
    <name type="scientific">Arcella intermedia</name>
    <dbReference type="NCBI Taxonomy" id="1963864"/>
    <lineage>
        <taxon>Eukaryota</taxon>
        <taxon>Amoebozoa</taxon>
        <taxon>Tubulinea</taxon>
        <taxon>Elardia</taxon>
        <taxon>Arcellinida</taxon>
        <taxon>Sphaerothecina</taxon>
        <taxon>Arcellidae</taxon>
        <taxon>Arcella</taxon>
    </lineage>
</organism>
<dbReference type="GO" id="GO:0003950">
    <property type="term" value="F:NAD+ poly-ADP-ribosyltransferase activity"/>
    <property type="evidence" value="ECO:0007669"/>
    <property type="project" value="UniProtKB-UniRule"/>
</dbReference>
<evidence type="ECO:0000259" key="2">
    <source>
        <dbReference type="PROSITE" id="PS51059"/>
    </source>
</evidence>
<dbReference type="GO" id="GO:1990404">
    <property type="term" value="F:NAD+-protein mono-ADP-ribosyltransferase activity"/>
    <property type="evidence" value="ECO:0007669"/>
    <property type="project" value="TreeGrafter"/>
</dbReference>
<dbReference type="InterPro" id="IPR012317">
    <property type="entry name" value="Poly(ADP-ribose)pol_cat_dom"/>
</dbReference>
<dbReference type="PROSITE" id="PS51059">
    <property type="entry name" value="PARP_CATALYTIC"/>
    <property type="match status" value="1"/>
</dbReference>
<dbReference type="EMBL" id="GIBP01006094">
    <property type="protein sequence ID" value="NDV35063.1"/>
    <property type="molecule type" value="Transcribed_RNA"/>
</dbReference>
<keyword evidence="1" id="KW-0808">Transferase</keyword>
<proteinExistence type="predicted"/>
<keyword evidence="1" id="KW-0520">NAD</keyword>
<sequence>MTPNKVYDNGPSVLATAPPTAQDQISVGPVSLGFVKSQQQETCQNRGLEWISPWIIEPNPKQNLVITSLLKTDPEYHKIEKKFKESMKGSIIDIKKITNHKLRVLFESELKEVKKVNNNADIDYVKLLFHGTSKLDPSLVYNGDKCFMTQYAIDGFLGRGTYFSEKPSYAANSAFHGPKSQKSVFLAEVIVGDSCSIEQDKNLKIPPEKNSSGVRYDSVNGKQSGSKVYVVYDHNKAYPTYLIIY</sequence>
<accession>A0A6B2LDE1</accession>
<evidence type="ECO:0000313" key="3">
    <source>
        <dbReference type="EMBL" id="NDV35063.1"/>
    </source>
</evidence>
<feature type="domain" description="PARP catalytic" evidence="2">
    <location>
        <begin position="55"/>
        <end position="245"/>
    </location>
</feature>
<dbReference type="SUPFAM" id="SSF56399">
    <property type="entry name" value="ADP-ribosylation"/>
    <property type="match status" value="1"/>
</dbReference>
<dbReference type="PANTHER" id="PTHR45740:SF2">
    <property type="entry name" value="POLY [ADP-RIBOSE] POLYMERASE"/>
    <property type="match status" value="1"/>
</dbReference>
<dbReference type="AlphaFoldDB" id="A0A6B2LDE1"/>
<keyword evidence="1" id="KW-0328">Glycosyltransferase</keyword>
<dbReference type="PANTHER" id="PTHR45740">
    <property type="entry name" value="POLY [ADP-RIBOSE] POLYMERASE"/>
    <property type="match status" value="1"/>
</dbReference>
<name>A0A6B2LDE1_9EUKA</name>
<evidence type="ECO:0000256" key="1">
    <source>
        <dbReference type="RuleBase" id="RU362114"/>
    </source>
</evidence>
<dbReference type="EC" id="2.4.2.-" evidence="1"/>
<dbReference type="InterPro" id="IPR051712">
    <property type="entry name" value="ARTD-AVP"/>
</dbReference>
<dbReference type="Pfam" id="PF00644">
    <property type="entry name" value="PARP"/>
    <property type="match status" value="1"/>
</dbReference>
<dbReference type="Gene3D" id="3.90.228.10">
    <property type="match status" value="1"/>
</dbReference>
<reference evidence="3" key="1">
    <citation type="journal article" date="2020" name="J. Eukaryot. Microbiol.">
        <title>De novo Sequencing, Assembly and Annotation of the Transcriptome for the Free-Living Testate Amoeba Arcella intermedia.</title>
        <authorList>
            <person name="Ribeiro G.M."/>
            <person name="Porfirio-Sousa A.L."/>
            <person name="Maurer-Alcala X.X."/>
            <person name="Katz L.A."/>
            <person name="Lahr D.J.G."/>
        </authorList>
    </citation>
    <scope>NUCLEOTIDE SEQUENCE</scope>
</reference>
<protein>
    <recommendedName>
        <fullName evidence="1">Poly [ADP-ribose] polymerase</fullName>
        <shortName evidence="1">PARP</shortName>
        <ecNumber evidence="1">2.4.2.-</ecNumber>
    </recommendedName>
</protein>
<dbReference type="GO" id="GO:0005634">
    <property type="term" value="C:nucleus"/>
    <property type="evidence" value="ECO:0007669"/>
    <property type="project" value="TreeGrafter"/>
</dbReference>